<accession>A6N225</accession>
<evidence type="ECO:0000313" key="2">
    <source>
        <dbReference type="Proteomes" id="UP000001999"/>
    </source>
</evidence>
<dbReference type="RefSeq" id="YP_001294827.1">
    <property type="nucleotide sequence ID" value="NC_009603.1"/>
</dbReference>
<reference evidence="1 2" key="1">
    <citation type="submission" date="2007-04" db="EMBL/GenBank/DDBJ databases">
        <title>Isolation, characterization and complete nucleotide sequence of a novel temperate bacteriophage Min1, isolated from the nematode pathogen Microbacterium nematophilum.</title>
        <authorList>
            <person name="Akimkina T.V."/>
            <person name="Venien-Bryan C."/>
            <person name="Hodgkin J.A."/>
        </authorList>
    </citation>
    <scope>NUCLEOTIDE SEQUENCE [LARGE SCALE GENOMIC DNA]</scope>
</reference>
<name>A6N225_9CAUD</name>
<sequence>MSHARAIAICEAPLERRARAASAHACRSTPSPSVATCSGVRSGVRVARPVCCRRARTSGAQGASFVWARERAAAAAGSRCSSSAARCWSACRSHAARIRADAAVDTSRVVAPSPYRSRYSAAVIPCV</sequence>
<dbReference type="KEGG" id="vg:5309139"/>
<keyword evidence="2" id="KW-1185">Reference proteome</keyword>
<proteinExistence type="predicted"/>
<evidence type="ECO:0000313" key="1">
    <source>
        <dbReference type="EMBL" id="ABR10496.1"/>
    </source>
</evidence>
<protein>
    <submittedName>
        <fullName evidence="1">Uncharacterized protein</fullName>
    </submittedName>
</protein>
<dbReference type="GeneID" id="5309139"/>
<organism evidence="1 2">
    <name type="scientific">Microbacterium phage Min1</name>
    <dbReference type="NCBI Taxonomy" id="446529"/>
    <lineage>
        <taxon>Viruses</taxon>
        <taxon>Duplodnaviria</taxon>
        <taxon>Heunggongvirae</taxon>
        <taxon>Uroviricota</taxon>
        <taxon>Caudoviricetes</taxon>
        <taxon>Minunavirus</taxon>
        <taxon>Minunavirus Min1</taxon>
    </lineage>
</organism>
<dbReference type="Proteomes" id="UP000001999">
    <property type="component" value="Segment"/>
</dbReference>
<dbReference type="EMBL" id="EF579802">
    <property type="protein sequence ID" value="ABR10496.1"/>
    <property type="molecule type" value="Genomic_DNA"/>
</dbReference>